<evidence type="ECO:0000313" key="3">
    <source>
        <dbReference type="Proteomes" id="UP000266492"/>
    </source>
</evidence>
<reference evidence="2 3" key="1">
    <citation type="submission" date="2018-08" db="EMBL/GenBank/DDBJ databases">
        <title>A genome reference for cultivated species of the human gut microbiota.</title>
        <authorList>
            <person name="Zou Y."/>
            <person name="Xue W."/>
            <person name="Luo G."/>
        </authorList>
    </citation>
    <scope>NUCLEOTIDE SEQUENCE [LARGE SCALE GENOMIC DNA]</scope>
    <source>
        <strain evidence="2 3">AF20-9LB</strain>
    </source>
</reference>
<dbReference type="EMBL" id="QRVZ01000001">
    <property type="protein sequence ID" value="RGS87967.1"/>
    <property type="molecule type" value="Genomic_DNA"/>
</dbReference>
<dbReference type="EMBL" id="VWLX01000030">
    <property type="protein sequence ID" value="KAA3798142.1"/>
    <property type="molecule type" value="Genomic_DNA"/>
</dbReference>
<comment type="caution">
    <text evidence="2">The sequence shown here is derived from an EMBL/GenBank/DDBJ whole genome shotgun (WGS) entry which is preliminary data.</text>
</comment>
<dbReference type="Proteomes" id="UP000460135">
    <property type="component" value="Unassembled WGS sequence"/>
</dbReference>
<evidence type="ECO:0000313" key="4">
    <source>
        <dbReference type="Proteomes" id="UP000460135"/>
    </source>
</evidence>
<accession>A0A395W2U7</accession>
<dbReference type="RefSeq" id="WP_004301040.1">
    <property type="nucleotide sequence ID" value="NZ_CAKJZA010000004.1"/>
</dbReference>
<name>A0A395W2U7_BACOV</name>
<dbReference type="GeneID" id="29455714"/>
<evidence type="ECO:0000313" key="2">
    <source>
        <dbReference type="EMBL" id="RGS87967.1"/>
    </source>
</evidence>
<evidence type="ECO:0000313" key="1">
    <source>
        <dbReference type="EMBL" id="KAA3798142.1"/>
    </source>
</evidence>
<sequence length="336" mass="39964">MNISKIIFFLVVCIVNANTHVWAQNDALKVYDLKGNPSMLRFRSFKLSLDSLTGKLKVGEEMDQVSTDSYRVHFTKSGKETVWHYINNGKSSTSMQYGTDGMGKYYTYQMHNNEIEKYIVEQIYEPEKRCGDCMIRSKLKKIYEFSFNNMTDTISSVVADTVMEMMKNDLLLASYQSDGKVLVEYYNEVHKEDSFVRTNLFKDIMPQLRIVRVYQNEKLDSEHRYDAKGEETSRKRFTYDKLGRLVMEREDFQRVEVSSGEYMLIDSLSTNEVPAMPKEGYWQYRYEYDSPMDEKGNWLSRNVFWQTDEHPKEQPVWREERKICYYQSEKMLRGYR</sequence>
<proteinExistence type="predicted"/>
<gene>
    <name evidence="2" type="ORF">DWX70_00025</name>
    <name evidence="1" type="ORF">F3F51_26640</name>
</gene>
<dbReference type="Proteomes" id="UP000266492">
    <property type="component" value="Unassembled WGS sequence"/>
</dbReference>
<organism evidence="2 3">
    <name type="scientific">Bacteroides ovatus</name>
    <dbReference type="NCBI Taxonomy" id="28116"/>
    <lineage>
        <taxon>Bacteria</taxon>
        <taxon>Pseudomonadati</taxon>
        <taxon>Bacteroidota</taxon>
        <taxon>Bacteroidia</taxon>
        <taxon>Bacteroidales</taxon>
        <taxon>Bacteroidaceae</taxon>
        <taxon>Bacteroides</taxon>
    </lineage>
</organism>
<protein>
    <submittedName>
        <fullName evidence="2">Uncharacterized protein</fullName>
    </submittedName>
</protein>
<dbReference type="KEGG" id="boa:Bovatus_01871"/>
<reference evidence="1 4" key="2">
    <citation type="journal article" date="2019" name="Nat. Med.">
        <title>A library of human gut bacterial isolates paired with longitudinal multiomics data enables mechanistic microbiome research.</title>
        <authorList>
            <person name="Poyet M."/>
            <person name="Groussin M."/>
            <person name="Gibbons S.M."/>
            <person name="Avila-Pacheco J."/>
            <person name="Jiang X."/>
            <person name="Kearney S.M."/>
            <person name="Perrotta A.R."/>
            <person name="Berdy B."/>
            <person name="Zhao S."/>
            <person name="Lieberman T.D."/>
            <person name="Swanson P.K."/>
            <person name="Smith M."/>
            <person name="Roesemann S."/>
            <person name="Alexander J.E."/>
            <person name="Rich S.A."/>
            <person name="Livny J."/>
            <person name="Vlamakis H."/>
            <person name="Clish C."/>
            <person name="Bullock K."/>
            <person name="Deik A."/>
            <person name="Scott J."/>
            <person name="Pierce K.A."/>
            <person name="Xavier R.J."/>
            <person name="Alm E.J."/>
        </authorList>
    </citation>
    <scope>NUCLEOTIDE SEQUENCE [LARGE SCALE GENOMIC DNA]</scope>
    <source>
        <strain evidence="1 4">BIOML-A183</strain>
    </source>
</reference>
<dbReference type="AlphaFoldDB" id="A0A395W2U7"/>